<accession>A0A9Q9B937</accession>
<dbReference type="SUPFAM" id="SSF63829">
    <property type="entry name" value="Calcium-dependent phosphotriesterase"/>
    <property type="match status" value="1"/>
</dbReference>
<gene>
    <name evidence="1" type="ORF">Slin15195_G119350</name>
</gene>
<protein>
    <submittedName>
        <fullName evidence="1">Six-bladed beta-propeller, TolB</fullName>
    </submittedName>
</protein>
<name>A0A9Q9B937_9PEZI</name>
<evidence type="ECO:0000313" key="2">
    <source>
        <dbReference type="Proteomes" id="UP001056384"/>
    </source>
</evidence>
<reference evidence="1" key="1">
    <citation type="submission" date="2022-06" db="EMBL/GenBank/DDBJ databases">
        <title>Complete genome sequences of two strains of the flax pathogen Septoria linicola.</title>
        <authorList>
            <person name="Lapalu N."/>
            <person name="Simon A."/>
            <person name="Demenou B."/>
            <person name="Paumier D."/>
            <person name="Guillot M.-P."/>
            <person name="Gout L."/>
            <person name="Valade R."/>
        </authorList>
    </citation>
    <scope>NUCLEOTIDE SEQUENCE</scope>
    <source>
        <strain evidence="1">SE15195</strain>
    </source>
</reference>
<evidence type="ECO:0000313" key="1">
    <source>
        <dbReference type="EMBL" id="USW58616.1"/>
    </source>
</evidence>
<keyword evidence="2" id="KW-1185">Reference proteome</keyword>
<proteinExistence type="predicted"/>
<dbReference type="PANTHER" id="PTHR42060">
    <property type="entry name" value="NHL REPEAT-CONTAINING PROTEIN-RELATED"/>
    <property type="match status" value="1"/>
</dbReference>
<dbReference type="Gene3D" id="2.120.10.30">
    <property type="entry name" value="TolB, C-terminal domain"/>
    <property type="match status" value="1"/>
</dbReference>
<organism evidence="1 2">
    <name type="scientific">Septoria linicola</name>
    <dbReference type="NCBI Taxonomy" id="215465"/>
    <lineage>
        <taxon>Eukaryota</taxon>
        <taxon>Fungi</taxon>
        <taxon>Dikarya</taxon>
        <taxon>Ascomycota</taxon>
        <taxon>Pezizomycotina</taxon>
        <taxon>Dothideomycetes</taxon>
        <taxon>Dothideomycetidae</taxon>
        <taxon>Mycosphaerellales</taxon>
        <taxon>Mycosphaerellaceae</taxon>
        <taxon>Septoria</taxon>
    </lineage>
</organism>
<dbReference type="InterPro" id="IPR052998">
    <property type="entry name" value="Hetero-Diels-Alderase-like"/>
</dbReference>
<dbReference type="Proteomes" id="UP001056384">
    <property type="component" value="Chromosome 11"/>
</dbReference>
<dbReference type="PANTHER" id="PTHR42060:SF1">
    <property type="entry name" value="NHL REPEAT-CONTAINING PROTEIN"/>
    <property type="match status" value="1"/>
</dbReference>
<sequence length="321" mass="33669">MHGQHQASFNHLPVQKGTWIENLAIRSNGKILVTLLSAPEVWQIDPVNPGPAELIYRFPQALSALGIAEVQPDVFAVAVGNITVETIASTPGSYSAWLINLSQQQQGKQAKCVSKITDLPQAAFLNGVSVLSQKENVVLLADSAQGLIYQLNAQTGASKIWLDDPALKPNNSIAVKSGINGLRVHEGYAYFTNTFSSPVLGRVQISSAGGPAGPVQTIVGQPPYETNIGDHADDFTFDSSGNVWLATNPSNSIVKIESGGRVSVEVGGVDDSTVAGVTALAFGRTSRDRKALYATTNGGIAYPPPSGAVGGKVLAVNLDNL</sequence>
<dbReference type="InterPro" id="IPR011042">
    <property type="entry name" value="6-blade_b-propeller_TolB-like"/>
</dbReference>
<dbReference type="AlphaFoldDB" id="A0A9Q9B937"/>
<dbReference type="EMBL" id="CP099428">
    <property type="protein sequence ID" value="USW58616.1"/>
    <property type="molecule type" value="Genomic_DNA"/>
</dbReference>